<keyword evidence="5" id="KW-0560">Oxidoreductase</keyword>
<dbReference type="GO" id="GO:0003995">
    <property type="term" value="F:acyl-CoA dehydrogenase activity"/>
    <property type="evidence" value="ECO:0007669"/>
    <property type="project" value="TreeGrafter"/>
</dbReference>
<keyword evidence="9" id="KW-1185">Reference proteome</keyword>
<dbReference type="Pfam" id="PF00441">
    <property type="entry name" value="Acyl-CoA_dh_1"/>
    <property type="match status" value="1"/>
</dbReference>
<dbReference type="GO" id="GO:0050660">
    <property type="term" value="F:flavin adenine dinucleotide binding"/>
    <property type="evidence" value="ECO:0007669"/>
    <property type="project" value="InterPro"/>
</dbReference>
<dbReference type="SUPFAM" id="SSF47203">
    <property type="entry name" value="Acyl-CoA dehydrogenase C-terminal domain-like"/>
    <property type="match status" value="1"/>
</dbReference>
<dbReference type="Pfam" id="PF02771">
    <property type="entry name" value="Acyl-CoA_dh_N"/>
    <property type="match status" value="1"/>
</dbReference>
<dbReference type="PANTHER" id="PTHR43884:SF20">
    <property type="entry name" value="ACYL-COA DEHYDROGENASE FADE28"/>
    <property type="match status" value="1"/>
</dbReference>
<dbReference type="InterPro" id="IPR009075">
    <property type="entry name" value="AcylCo_DH/oxidase_C"/>
</dbReference>
<dbReference type="PANTHER" id="PTHR43884">
    <property type="entry name" value="ACYL-COA DEHYDROGENASE"/>
    <property type="match status" value="1"/>
</dbReference>
<dbReference type="Gene3D" id="1.10.540.10">
    <property type="entry name" value="Acyl-CoA dehydrogenase/oxidase, N-terminal domain"/>
    <property type="match status" value="1"/>
</dbReference>
<evidence type="ECO:0000256" key="5">
    <source>
        <dbReference type="ARBA" id="ARBA00023002"/>
    </source>
</evidence>
<comment type="caution">
    <text evidence="8">The sequence shown here is derived from an EMBL/GenBank/DDBJ whole genome shotgun (WGS) entry which is preliminary data.</text>
</comment>
<dbReference type="InterPro" id="IPR037069">
    <property type="entry name" value="AcylCoA_DH/ox_N_sf"/>
</dbReference>
<reference evidence="8" key="1">
    <citation type="journal article" date="2014" name="Int. J. Syst. Evol. Microbiol.">
        <title>Complete genome sequence of Corynebacterium casei LMG S-19264T (=DSM 44701T), isolated from a smear-ripened cheese.</title>
        <authorList>
            <consortium name="US DOE Joint Genome Institute (JGI-PGF)"/>
            <person name="Walter F."/>
            <person name="Albersmeier A."/>
            <person name="Kalinowski J."/>
            <person name="Ruckert C."/>
        </authorList>
    </citation>
    <scope>NUCLEOTIDE SEQUENCE</scope>
    <source>
        <strain evidence="8">CGMCC 1.14988</strain>
    </source>
</reference>
<comment type="similarity">
    <text evidence="2">Belongs to the acyl-CoA dehydrogenase family.</text>
</comment>
<dbReference type="Gene3D" id="2.40.110.10">
    <property type="entry name" value="Butyryl-CoA Dehydrogenase, subunit A, domain 2"/>
    <property type="match status" value="1"/>
</dbReference>
<dbReference type="CDD" id="cd00567">
    <property type="entry name" value="ACAD"/>
    <property type="match status" value="1"/>
</dbReference>
<evidence type="ECO:0000256" key="2">
    <source>
        <dbReference type="ARBA" id="ARBA00009347"/>
    </source>
</evidence>
<reference evidence="8" key="2">
    <citation type="submission" date="2020-09" db="EMBL/GenBank/DDBJ databases">
        <authorList>
            <person name="Sun Q."/>
            <person name="Zhou Y."/>
        </authorList>
    </citation>
    <scope>NUCLEOTIDE SEQUENCE</scope>
    <source>
        <strain evidence="8">CGMCC 1.14988</strain>
    </source>
</reference>
<keyword evidence="4" id="KW-0274">FAD</keyword>
<dbReference type="Gene3D" id="1.20.140.10">
    <property type="entry name" value="Butyryl-CoA Dehydrogenase, subunit A, domain 3"/>
    <property type="match status" value="1"/>
</dbReference>
<evidence type="ECO:0000259" key="6">
    <source>
        <dbReference type="Pfam" id="PF00441"/>
    </source>
</evidence>
<proteinExistence type="inferred from homology"/>
<dbReference type="SUPFAM" id="SSF56645">
    <property type="entry name" value="Acyl-CoA dehydrogenase NM domain-like"/>
    <property type="match status" value="1"/>
</dbReference>
<evidence type="ECO:0000256" key="4">
    <source>
        <dbReference type="ARBA" id="ARBA00022827"/>
    </source>
</evidence>
<protein>
    <submittedName>
        <fullName evidence="8">Acyl-CoA dehydrogenase</fullName>
    </submittedName>
</protein>
<feature type="domain" description="Acyl-CoA dehydrogenase/oxidase N-terminal" evidence="7">
    <location>
        <begin position="17"/>
        <end position="128"/>
    </location>
</feature>
<dbReference type="InterPro" id="IPR046373">
    <property type="entry name" value="Acyl-CoA_Oxase/DH_mid-dom_sf"/>
</dbReference>
<gene>
    <name evidence="8" type="primary">acd</name>
    <name evidence="8" type="ORF">GCM10011354_14620</name>
</gene>
<dbReference type="RefSeq" id="WP_130649305.1">
    <property type="nucleotide sequence ID" value="NZ_BMHA01000004.1"/>
</dbReference>
<keyword evidence="3" id="KW-0285">Flavoprotein</keyword>
<accession>A0A8J3ADS0</accession>
<dbReference type="InterPro" id="IPR013786">
    <property type="entry name" value="AcylCoA_DH/ox_N"/>
</dbReference>
<evidence type="ECO:0000256" key="1">
    <source>
        <dbReference type="ARBA" id="ARBA00001974"/>
    </source>
</evidence>
<evidence type="ECO:0000256" key="3">
    <source>
        <dbReference type="ARBA" id="ARBA00022630"/>
    </source>
</evidence>
<name>A0A8J3ADS0_9ACTN</name>
<dbReference type="EMBL" id="BMHA01000004">
    <property type="protein sequence ID" value="GGI05542.1"/>
    <property type="molecule type" value="Genomic_DNA"/>
</dbReference>
<dbReference type="InterPro" id="IPR036250">
    <property type="entry name" value="AcylCo_DH-like_C"/>
</dbReference>
<evidence type="ECO:0000259" key="7">
    <source>
        <dbReference type="Pfam" id="PF02771"/>
    </source>
</evidence>
<dbReference type="Proteomes" id="UP000650511">
    <property type="component" value="Unassembled WGS sequence"/>
</dbReference>
<organism evidence="8 9">
    <name type="scientific">Egicoccus halophilus</name>
    <dbReference type="NCBI Taxonomy" id="1670830"/>
    <lineage>
        <taxon>Bacteria</taxon>
        <taxon>Bacillati</taxon>
        <taxon>Actinomycetota</taxon>
        <taxon>Nitriliruptoria</taxon>
        <taxon>Egicoccales</taxon>
        <taxon>Egicoccaceae</taxon>
        <taxon>Egicoccus</taxon>
    </lineage>
</organism>
<dbReference type="InterPro" id="IPR009100">
    <property type="entry name" value="AcylCoA_DH/oxidase_NM_dom_sf"/>
</dbReference>
<feature type="domain" description="Acyl-CoA dehydrogenase/oxidase C-terminal" evidence="6">
    <location>
        <begin position="245"/>
        <end position="379"/>
    </location>
</feature>
<evidence type="ECO:0000313" key="8">
    <source>
        <dbReference type="EMBL" id="GGI05542.1"/>
    </source>
</evidence>
<comment type="cofactor">
    <cofactor evidence="1">
        <name>FAD</name>
        <dbReference type="ChEBI" id="CHEBI:57692"/>
    </cofactor>
</comment>
<evidence type="ECO:0000313" key="9">
    <source>
        <dbReference type="Proteomes" id="UP000650511"/>
    </source>
</evidence>
<dbReference type="AlphaFoldDB" id="A0A8J3ADS0"/>
<sequence>MTTDTQRPATAVTFVETDEQRQLREMLRDFLGARATSERVREVMQTDTALDDAAWKELGEYGLLGLTIAEEHGGAGSSFVELAIVIEEAGKRLLPAPLLSSAVLGTTALQVGASAEQQARWLPDVATGASRLALAHLDERGRMTADPGVTATRDGDGWVLEGAAGYVVDGHTADLLVTAATSEDGLQLFVVPAEAAGLARESLPTLDLTRPLASIRYDGVRVPEDDRLAGEAVTALHDAVAAGIVAIACEQVGGAQQVLHLTTGYARERIQFGRAIGSFQSVKHRLAEDLVKLEAARSAALHAARAVAAGDREEIAIAAPLAKALCSEVYEAIAADGIQLHGGIGFTWEHDAHLYFKRAKATKLLLGDPHLHRRLLGDVLGL</sequence>
<dbReference type="OrthoDB" id="4607453at2"/>